<dbReference type="GO" id="GO:0016020">
    <property type="term" value="C:membrane"/>
    <property type="evidence" value="ECO:0007669"/>
    <property type="project" value="InterPro"/>
</dbReference>
<dbReference type="Proteomes" id="UP000567293">
    <property type="component" value="Unassembled WGS sequence"/>
</dbReference>
<evidence type="ECO:0000313" key="6">
    <source>
        <dbReference type="Proteomes" id="UP000567293"/>
    </source>
</evidence>
<dbReference type="SMART" id="SM00746">
    <property type="entry name" value="TRASH"/>
    <property type="match status" value="1"/>
</dbReference>
<dbReference type="InterPro" id="IPR058792">
    <property type="entry name" value="Beta-barrel_RND_2"/>
</dbReference>
<dbReference type="Pfam" id="PF25975">
    <property type="entry name" value="CzcB_C"/>
    <property type="match status" value="1"/>
</dbReference>
<protein>
    <submittedName>
        <fullName evidence="5">Efflux RND transporter periplasmic adaptor subunit</fullName>
    </submittedName>
</protein>
<sequence>MKKTLSALGMVLLVMASYAVGRWQSSRHPRESTDSRQVLYWVDPMHPDYKSDHPGIAPDCGMALEPVYAEPRASLATSRTPLVDGAVGIDVDKQQLFGIRVAAVEKTSGSEKIRVLGRVVPEDTRVYRITAGSDGFIRETYNDSVGELVKKDQKLATSYLGETLAVASGFLAATAGVPGAAGKDGNRTVPYPGAVNKQGVSSIQGYYDRLRNLGVSDAQIKQMAESHQLPETVDIVSPADGFILARNITSGLHFDRSMEFYRVADLSKVWIVAEIFGSEARDFRQGTMVRVTLPDQGGAFFARVSNTLPQVDPVTRTFKLRLEADNPAFALRPDMFVNVELPVRVPPGLTVPLDALIDSGREQHVFVERSKGVFEPRQVETGRKFSDRVEIVRGLAEGERVVTAGTFLVDSESRLRSNPEPPPKQPRQEKVTRPSGSKPGLAAHAGEVKDPACGMMIDREKAVSAGQTLHRDGATYYFCSERCKQNFTREPEHYLALNPPLRRP</sequence>
<dbReference type="InterPro" id="IPR058649">
    <property type="entry name" value="CzcB_C"/>
</dbReference>
<dbReference type="Gene3D" id="2.40.420.20">
    <property type="match status" value="1"/>
</dbReference>
<dbReference type="GO" id="GO:0060003">
    <property type="term" value="P:copper ion export"/>
    <property type="evidence" value="ECO:0007669"/>
    <property type="project" value="TreeGrafter"/>
</dbReference>
<dbReference type="FunFam" id="2.40.420.20:FF:000006">
    <property type="entry name" value="RND family efflux transporter MFP subunit"/>
    <property type="match status" value="1"/>
</dbReference>
<dbReference type="InterPro" id="IPR007029">
    <property type="entry name" value="YHS_dom"/>
</dbReference>
<dbReference type="InterPro" id="IPR045800">
    <property type="entry name" value="HMBD"/>
</dbReference>
<dbReference type="Gene3D" id="2.40.30.170">
    <property type="match status" value="1"/>
</dbReference>
<evidence type="ECO:0000256" key="1">
    <source>
        <dbReference type="ARBA" id="ARBA00009477"/>
    </source>
</evidence>
<dbReference type="Gene3D" id="1.10.620.20">
    <property type="entry name" value="Ribonucleotide Reductase, subunit A"/>
    <property type="match status" value="1"/>
</dbReference>
<evidence type="ECO:0000313" key="5">
    <source>
        <dbReference type="EMBL" id="MBA0084664.1"/>
    </source>
</evidence>
<comment type="similarity">
    <text evidence="1">Belongs to the membrane fusion protein (MFP) (TC 8.A.1) family.</text>
</comment>
<evidence type="ECO:0000256" key="2">
    <source>
        <dbReference type="ARBA" id="ARBA00022448"/>
    </source>
</evidence>
<dbReference type="GO" id="GO:0015679">
    <property type="term" value="P:plasma membrane copper ion transport"/>
    <property type="evidence" value="ECO:0007669"/>
    <property type="project" value="TreeGrafter"/>
</dbReference>
<dbReference type="PANTHER" id="PTHR30097">
    <property type="entry name" value="CATION EFFLUX SYSTEM PROTEIN CUSB"/>
    <property type="match status" value="1"/>
</dbReference>
<dbReference type="InterPro" id="IPR006143">
    <property type="entry name" value="RND_pump_MFP"/>
</dbReference>
<keyword evidence="2" id="KW-0813">Transport</keyword>
<name>A0A7V8NNL7_9BACT</name>
<dbReference type="EMBL" id="JACDQQ010000655">
    <property type="protein sequence ID" value="MBA0084664.1"/>
    <property type="molecule type" value="Genomic_DNA"/>
</dbReference>
<evidence type="ECO:0000259" key="4">
    <source>
        <dbReference type="SMART" id="SM00746"/>
    </source>
</evidence>
<dbReference type="GO" id="GO:0030288">
    <property type="term" value="C:outer membrane-bounded periplasmic space"/>
    <property type="evidence" value="ECO:0007669"/>
    <property type="project" value="TreeGrafter"/>
</dbReference>
<gene>
    <name evidence="5" type="ORF">HRJ53_06695</name>
</gene>
<feature type="domain" description="TRASH" evidence="4">
    <location>
        <begin position="450"/>
        <end position="491"/>
    </location>
</feature>
<dbReference type="GO" id="GO:0016491">
    <property type="term" value="F:oxidoreductase activity"/>
    <property type="evidence" value="ECO:0007669"/>
    <property type="project" value="InterPro"/>
</dbReference>
<dbReference type="NCBIfam" id="TIGR01730">
    <property type="entry name" value="RND_mfp"/>
    <property type="match status" value="1"/>
</dbReference>
<dbReference type="InterPro" id="IPR012348">
    <property type="entry name" value="RNR-like"/>
</dbReference>
<organism evidence="5 6">
    <name type="scientific">Candidatus Acidiferrum panamense</name>
    <dbReference type="NCBI Taxonomy" id="2741543"/>
    <lineage>
        <taxon>Bacteria</taxon>
        <taxon>Pseudomonadati</taxon>
        <taxon>Acidobacteriota</taxon>
        <taxon>Terriglobia</taxon>
        <taxon>Candidatus Acidiferrales</taxon>
        <taxon>Candidatus Acidiferrum</taxon>
    </lineage>
</organism>
<proteinExistence type="inferred from homology"/>
<dbReference type="SUPFAM" id="SSF47240">
    <property type="entry name" value="Ferritin-like"/>
    <property type="match status" value="1"/>
</dbReference>
<dbReference type="AlphaFoldDB" id="A0A7V8NNL7"/>
<dbReference type="PANTHER" id="PTHR30097:SF15">
    <property type="entry name" value="CATION EFFLUX SYSTEM PROTEIN CUSB"/>
    <property type="match status" value="1"/>
</dbReference>
<accession>A0A7V8NNL7</accession>
<reference evidence="5" key="1">
    <citation type="submission" date="2020-06" db="EMBL/GenBank/DDBJ databases">
        <title>Legume-microbial interactions unlock mineral nutrients during tropical forest succession.</title>
        <authorList>
            <person name="Epihov D.Z."/>
        </authorList>
    </citation>
    <scope>NUCLEOTIDE SEQUENCE [LARGE SCALE GENOMIC DNA]</scope>
    <source>
        <strain evidence="5">Pan2503</strain>
    </source>
</reference>
<dbReference type="Pfam" id="PF25954">
    <property type="entry name" value="Beta-barrel_RND_2"/>
    <property type="match status" value="1"/>
</dbReference>
<comment type="caution">
    <text evidence="5">The sequence shown here is derived from an EMBL/GenBank/DDBJ whole genome shotgun (WGS) entry which is preliminary data.</text>
</comment>
<dbReference type="GO" id="GO:0022857">
    <property type="term" value="F:transmembrane transporter activity"/>
    <property type="evidence" value="ECO:0007669"/>
    <property type="project" value="InterPro"/>
</dbReference>
<keyword evidence="6" id="KW-1185">Reference proteome</keyword>
<dbReference type="InterPro" id="IPR051909">
    <property type="entry name" value="MFP_Cation_Efflux"/>
</dbReference>
<dbReference type="Pfam" id="PF04945">
    <property type="entry name" value="YHS"/>
    <property type="match status" value="1"/>
</dbReference>
<evidence type="ECO:0000256" key="3">
    <source>
        <dbReference type="SAM" id="MobiDB-lite"/>
    </source>
</evidence>
<feature type="region of interest" description="Disordered" evidence="3">
    <location>
        <begin position="412"/>
        <end position="447"/>
    </location>
</feature>
<dbReference type="GO" id="GO:0046914">
    <property type="term" value="F:transition metal ion binding"/>
    <property type="evidence" value="ECO:0007669"/>
    <property type="project" value="TreeGrafter"/>
</dbReference>
<dbReference type="SUPFAM" id="SSF111369">
    <property type="entry name" value="HlyD-like secretion proteins"/>
    <property type="match status" value="1"/>
</dbReference>
<dbReference type="InterPro" id="IPR011017">
    <property type="entry name" value="TRASH_dom"/>
</dbReference>
<dbReference type="InterPro" id="IPR009078">
    <property type="entry name" value="Ferritin-like_SF"/>
</dbReference>
<dbReference type="Pfam" id="PF19335">
    <property type="entry name" value="HMBD"/>
    <property type="match status" value="1"/>
</dbReference>